<dbReference type="AlphaFoldDB" id="A0A7R8CVP8"/>
<reference evidence="8" key="1">
    <citation type="submission" date="2021-02" db="EMBL/GenBank/DDBJ databases">
        <authorList>
            <person name="Bekaert M."/>
        </authorList>
    </citation>
    <scope>NUCLEOTIDE SEQUENCE</scope>
    <source>
        <strain evidence="8">IoA-00</strain>
    </source>
</reference>
<proteinExistence type="inferred from homology"/>
<dbReference type="PROSITE" id="PS00028">
    <property type="entry name" value="ZINC_FINGER_C2H2_1"/>
    <property type="match status" value="1"/>
</dbReference>
<accession>A0A7R8CVP8</accession>
<comment type="subcellular location">
    <subcellularLocation>
        <location evidence="1">Nucleus</location>
    </subcellularLocation>
</comment>
<evidence type="ECO:0000256" key="2">
    <source>
        <dbReference type="ARBA" id="ARBA00022723"/>
    </source>
</evidence>
<name>A0A7R8CVP8_LEPSM</name>
<evidence type="ECO:0000256" key="4">
    <source>
        <dbReference type="ARBA" id="ARBA00022771"/>
    </source>
</evidence>
<dbReference type="SMART" id="SM00355">
    <property type="entry name" value="ZnF_C2H2"/>
    <property type="match status" value="2"/>
</dbReference>
<evidence type="ECO:0000313" key="9">
    <source>
        <dbReference type="Proteomes" id="UP000675881"/>
    </source>
</evidence>
<keyword evidence="4" id="KW-0863">Zinc-finger</keyword>
<dbReference type="InterPro" id="IPR036236">
    <property type="entry name" value="Znf_C2H2_sf"/>
</dbReference>
<dbReference type="Pfam" id="PF00096">
    <property type="entry name" value="zf-C2H2"/>
    <property type="match status" value="1"/>
</dbReference>
<sequence length="145" mass="16886">MHALLKKPICCCGTHFFAKFDYREHIKQKHMTSGYGCEICNKVFNRKALYDRHVRTHDPGSRFICLLCRYATHHKGNMERHTKVHSNCGQSEAENNFFKEEELNLPNPDLSSYDNPFNFPSEFLDSSLGEDLKPLQFFVLPITTN</sequence>
<dbReference type="Gene3D" id="3.30.160.60">
    <property type="entry name" value="Classic Zinc Finger"/>
    <property type="match status" value="1"/>
</dbReference>
<dbReference type="GO" id="GO:0000981">
    <property type="term" value="F:DNA-binding transcription factor activity, RNA polymerase II-specific"/>
    <property type="evidence" value="ECO:0007669"/>
    <property type="project" value="TreeGrafter"/>
</dbReference>
<dbReference type="GO" id="GO:0005634">
    <property type="term" value="C:nucleus"/>
    <property type="evidence" value="ECO:0007669"/>
    <property type="project" value="UniProtKB-SubCell"/>
</dbReference>
<dbReference type="InterPro" id="IPR013087">
    <property type="entry name" value="Znf_C2H2_type"/>
</dbReference>
<dbReference type="EMBL" id="HG994583">
    <property type="protein sequence ID" value="CAF2912919.1"/>
    <property type="molecule type" value="Genomic_DNA"/>
</dbReference>
<gene>
    <name evidence="8" type="ORF">LSAA_9109</name>
</gene>
<protein>
    <submittedName>
        <fullName evidence="8">(salmon louse) hypothetical protein</fullName>
    </submittedName>
</protein>
<keyword evidence="2" id="KW-0479">Metal-binding</keyword>
<keyword evidence="6" id="KW-0539">Nucleus</keyword>
<dbReference type="PANTHER" id="PTHR24388:SF54">
    <property type="entry name" value="PROTEIN ESCARGOT"/>
    <property type="match status" value="1"/>
</dbReference>
<organism evidence="8 9">
    <name type="scientific">Lepeophtheirus salmonis</name>
    <name type="common">Salmon louse</name>
    <name type="synonym">Caligus salmonis</name>
    <dbReference type="NCBI Taxonomy" id="72036"/>
    <lineage>
        <taxon>Eukaryota</taxon>
        <taxon>Metazoa</taxon>
        <taxon>Ecdysozoa</taxon>
        <taxon>Arthropoda</taxon>
        <taxon>Crustacea</taxon>
        <taxon>Multicrustacea</taxon>
        <taxon>Hexanauplia</taxon>
        <taxon>Copepoda</taxon>
        <taxon>Siphonostomatoida</taxon>
        <taxon>Caligidae</taxon>
        <taxon>Lepeophtheirus</taxon>
    </lineage>
</organism>
<dbReference type="Proteomes" id="UP000675881">
    <property type="component" value="Chromosome 4"/>
</dbReference>
<evidence type="ECO:0000256" key="7">
    <source>
        <dbReference type="ARBA" id="ARBA00037948"/>
    </source>
</evidence>
<keyword evidence="9" id="KW-1185">Reference proteome</keyword>
<evidence type="ECO:0000256" key="6">
    <source>
        <dbReference type="ARBA" id="ARBA00023242"/>
    </source>
</evidence>
<dbReference type="PROSITE" id="PS50157">
    <property type="entry name" value="ZINC_FINGER_C2H2_2"/>
    <property type="match status" value="1"/>
</dbReference>
<dbReference type="OrthoDB" id="3561125at2759"/>
<keyword evidence="3" id="KW-0677">Repeat</keyword>
<evidence type="ECO:0000256" key="1">
    <source>
        <dbReference type="ARBA" id="ARBA00004123"/>
    </source>
</evidence>
<dbReference type="GO" id="GO:0008270">
    <property type="term" value="F:zinc ion binding"/>
    <property type="evidence" value="ECO:0007669"/>
    <property type="project" value="UniProtKB-KW"/>
</dbReference>
<evidence type="ECO:0000313" key="8">
    <source>
        <dbReference type="EMBL" id="CAF2912919.1"/>
    </source>
</evidence>
<dbReference type="PANTHER" id="PTHR24388">
    <property type="entry name" value="ZINC FINGER PROTEIN"/>
    <property type="match status" value="1"/>
</dbReference>
<keyword evidence="5" id="KW-0862">Zinc</keyword>
<evidence type="ECO:0000256" key="5">
    <source>
        <dbReference type="ARBA" id="ARBA00022833"/>
    </source>
</evidence>
<dbReference type="GO" id="GO:0000978">
    <property type="term" value="F:RNA polymerase II cis-regulatory region sequence-specific DNA binding"/>
    <property type="evidence" value="ECO:0007669"/>
    <property type="project" value="TreeGrafter"/>
</dbReference>
<dbReference type="InterPro" id="IPR050527">
    <property type="entry name" value="Snail/Krueppel_Znf"/>
</dbReference>
<dbReference type="SUPFAM" id="SSF57667">
    <property type="entry name" value="beta-beta-alpha zinc fingers"/>
    <property type="match status" value="1"/>
</dbReference>
<comment type="similarity">
    <text evidence="7">Belongs to the snail C2H2-type zinc-finger protein family.</text>
</comment>
<evidence type="ECO:0000256" key="3">
    <source>
        <dbReference type="ARBA" id="ARBA00022737"/>
    </source>
</evidence>